<dbReference type="InterPro" id="IPR003105">
    <property type="entry name" value="SRA_YDG"/>
</dbReference>
<evidence type="ECO:0000256" key="2">
    <source>
        <dbReference type="ARBA" id="ARBA00023242"/>
    </source>
</evidence>
<dbReference type="InterPro" id="IPR015947">
    <property type="entry name" value="PUA-like_sf"/>
</dbReference>
<comment type="caution">
    <text evidence="6">The sequence shown here is derived from an EMBL/GenBank/DDBJ whole genome shotgun (WGS) entry which is preliminary data.</text>
</comment>
<dbReference type="EMBL" id="JBBPBN010000321">
    <property type="protein sequence ID" value="KAK8489236.1"/>
    <property type="molecule type" value="Genomic_DNA"/>
</dbReference>
<keyword evidence="2 3" id="KW-0539">Nucleus</keyword>
<dbReference type="Pfam" id="PF02182">
    <property type="entry name" value="SAD_SRA"/>
    <property type="match status" value="1"/>
</dbReference>
<comment type="subcellular location">
    <subcellularLocation>
        <location evidence="1">Chromosome</location>
        <location evidence="1">Centromere</location>
    </subcellularLocation>
    <subcellularLocation>
        <location evidence="3">Nucleus</location>
    </subcellularLocation>
</comment>
<evidence type="ECO:0000259" key="4">
    <source>
        <dbReference type="PROSITE" id="PS51015"/>
    </source>
</evidence>
<keyword evidence="7" id="KW-1185">Reference proteome</keyword>
<dbReference type="PANTHER" id="PTHR45660:SF13">
    <property type="entry name" value="HISTONE-LYSINE N-METHYLTRANSFERASE SETMAR"/>
    <property type="match status" value="1"/>
</dbReference>
<dbReference type="Gene3D" id="2.30.280.10">
    <property type="entry name" value="SRA-YDG"/>
    <property type="match status" value="1"/>
</dbReference>
<dbReference type="Proteomes" id="UP001396334">
    <property type="component" value="Unassembled WGS sequence"/>
</dbReference>
<dbReference type="SUPFAM" id="SSF88697">
    <property type="entry name" value="PUA domain-like"/>
    <property type="match status" value="1"/>
</dbReference>
<evidence type="ECO:0000256" key="3">
    <source>
        <dbReference type="PROSITE-ProRule" id="PRU00358"/>
    </source>
</evidence>
<dbReference type="PANTHER" id="PTHR45660">
    <property type="entry name" value="HISTONE-LYSINE N-METHYLTRANSFERASE SETMAR"/>
    <property type="match status" value="1"/>
</dbReference>
<protein>
    <recommendedName>
        <fullName evidence="4">YDG domain-containing protein</fullName>
    </recommendedName>
</protein>
<reference evidence="6 7" key="1">
    <citation type="journal article" date="2024" name="G3 (Bethesda)">
        <title>Genome assembly of Hibiscus sabdariffa L. provides insights into metabolisms of medicinal natural products.</title>
        <authorList>
            <person name="Kim T."/>
        </authorList>
    </citation>
    <scope>NUCLEOTIDE SEQUENCE [LARGE SCALE GENOMIC DNA]</scope>
    <source>
        <strain evidence="6">TK-2024</strain>
        <tissue evidence="6">Old leaves</tissue>
    </source>
</reference>
<name>A0ABR2A8Z2_9ROSI</name>
<proteinExistence type="predicted"/>
<evidence type="ECO:0000313" key="5">
    <source>
        <dbReference type="EMBL" id="KAK8489215.1"/>
    </source>
</evidence>
<evidence type="ECO:0000256" key="1">
    <source>
        <dbReference type="ARBA" id="ARBA00004584"/>
    </source>
</evidence>
<dbReference type="PROSITE" id="PS51015">
    <property type="entry name" value="YDG"/>
    <property type="match status" value="1"/>
</dbReference>
<dbReference type="InterPro" id="IPR036987">
    <property type="entry name" value="SRA-YDG_sf"/>
</dbReference>
<gene>
    <name evidence="5" type="ORF">V6N11_029231</name>
    <name evidence="6" type="ORF">V6N11_029248</name>
</gene>
<dbReference type="InterPro" id="IPR051357">
    <property type="entry name" value="H3K9_HMTase_SUVAR3-9"/>
</dbReference>
<evidence type="ECO:0000313" key="6">
    <source>
        <dbReference type="EMBL" id="KAK8489236.1"/>
    </source>
</evidence>
<dbReference type="EMBL" id="JBBPBN010000321">
    <property type="protein sequence ID" value="KAK8489215.1"/>
    <property type="molecule type" value="Genomic_DNA"/>
</dbReference>
<sequence length="243" mass="27723">MAPRQQQLSLENNSMRGNRGFHQWQNRQKIFWLVSETSMVKDGSRNTRSRNTVAMVGPLGRFFKMLGVAPRKKPSIFTREWRERRVEIQTLLQSYRKFREDLRRTSRNNSGSKLSRTHLHSKILNSISADPELKKLVKPVSVGLVLGVMLGDSFYWRGELIAAGLHNHLEKSISVRESSGKIYATTIVDSGRYEDNLDNILNFPSFVYTGERSKGINGALINNLIKEVPVKVIAKVKRSKPGQ</sequence>
<feature type="domain" description="YDG" evidence="4">
    <location>
        <begin position="143"/>
        <end position="243"/>
    </location>
</feature>
<dbReference type="SMART" id="SM00466">
    <property type="entry name" value="SRA"/>
    <property type="match status" value="1"/>
</dbReference>
<evidence type="ECO:0000313" key="7">
    <source>
        <dbReference type="Proteomes" id="UP001396334"/>
    </source>
</evidence>
<accession>A0ABR2A8Z2</accession>
<organism evidence="6 7">
    <name type="scientific">Hibiscus sabdariffa</name>
    <name type="common">roselle</name>
    <dbReference type="NCBI Taxonomy" id="183260"/>
    <lineage>
        <taxon>Eukaryota</taxon>
        <taxon>Viridiplantae</taxon>
        <taxon>Streptophyta</taxon>
        <taxon>Embryophyta</taxon>
        <taxon>Tracheophyta</taxon>
        <taxon>Spermatophyta</taxon>
        <taxon>Magnoliopsida</taxon>
        <taxon>eudicotyledons</taxon>
        <taxon>Gunneridae</taxon>
        <taxon>Pentapetalae</taxon>
        <taxon>rosids</taxon>
        <taxon>malvids</taxon>
        <taxon>Malvales</taxon>
        <taxon>Malvaceae</taxon>
        <taxon>Malvoideae</taxon>
        <taxon>Hibiscus</taxon>
    </lineage>
</organism>